<keyword evidence="3" id="KW-0482">Metalloprotease</keyword>
<feature type="transmembrane region" description="Helical" evidence="1">
    <location>
        <begin position="128"/>
        <end position="156"/>
    </location>
</feature>
<keyword evidence="3" id="KW-0378">Hydrolase</keyword>
<evidence type="ECO:0000259" key="2">
    <source>
        <dbReference type="Pfam" id="PF02517"/>
    </source>
</evidence>
<feature type="transmembrane region" description="Helical" evidence="1">
    <location>
        <begin position="88"/>
        <end position="108"/>
    </location>
</feature>
<dbReference type="GO" id="GO:0008237">
    <property type="term" value="F:metallopeptidase activity"/>
    <property type="evidence" value="ECO:0007669"/>
    <property type="project" value="UniProtKB-KW"/>
</dbReference>
<dbReference type="RefSeq" id="WP_114125115.1">
    <property type="nucleotide sequence ID" value="NZ_QOUI01000001.1"/>
</dbReference>
<keyword evidence="3" id="KW-0645">Protease</keyword>
<dbReference type="PANTHER" id="PTHR36435:SF1">
    <property type="entry name" value="CAAX AMINO TERMINAL PROTEASE FAMILY PROTEIN"/>
    <property type="match status" value="1"/>
</dbReference>
<feature type="transmembrane region" description="Helical" evidence="1">
    <location>
        <begin position="28"/>
        <end position="49"/>
    </location>
</feature>
<protein>
    <submittedName>
        <fullName evidence="3">CPBP family intramembrane metalloprotease</fullName>
    </submittedName>
</protein>
<proteinExistence type="predicted"/>
<feature type="transmembrane region" description="Helical" evidence="1">
    <location>
        <begin position="162"/>
        <end position="179"/>
    </location>
</feature>
<feature type="domain" description="CAAX prenyl protease 2/Lysostaphin resistance protein A-like" evidence="2">
    <location>
        <begin position="164"/>
        <end position="255"/>
    </location>
</feature>
<dbReference type="GO" id="GO:0004175">
    <property type="term" value="F:endopeptidase activity"/>
    <property type="evidence" value="ECO:0007669"/>
    <property type="project" value="UniProtKB-ARBA"/>
</dbReference>
<dbReference type="GO" id="GO:0080120">
    <property type="term" value="P:CAAX-box protein maturation"/>
    <property type="evidence" value="ECO:0007669"/>
    <property type="project" value="UniProtKB-ARBA"/>
</dbReference>
<dbReference type="PANTHER" id="PTHR36435">
    <property type="entry name" value="SLR1288 PROTEIN"/>
    <property type="match status" value="1"/>
</dbReference>
<dbReference type="InterPro" id="IPR052710">
    <property type="entry name" value="CAAX_protease"/>
</dbReference>
<reference evidence="3 4" key="1">
    <citation type="submission" date="2018-07" db="EMBL/GenBank/DDBJ databases">
        <title>Desertimonas flava gen. nov. sp. nov.</title>
        <authorList>
            <person name="Liu S."/>
        </authorList>
    </citation>
    <scope>NUCLEOTIDE SEQUENCE [LARGE SCALE GENOMIC DNA]</scope>
    <source>
        <strain evidence="3 4">16Sb5-5</strain>
    </source>
</reference>
<keyword evidence="1" id="KW-0812">Transmembrane</keyword>
<gene>
    <name evidence="3" type="ORF">DT076_03100</name>
</gene>
<dbReference type="AlphaFoldDB" id="A0A367YZZ1"/>
<name>A0A367YZZ1_9ACTN</name>
<dbReference type="Proteomes" id="UP000252770">
    <property type="component" value="Unassembled WGS sequence"/>
</dbReference>
<dbReference type="Pfam" id="PF02517">
    <property type="entry name" value="Rce1-like"/>
    <property type="match status" value="1"/>
</dbReference>
<keyword evidence="1" id="KW-1133">Transmembrane helix</keyword>
<dbReference type="GO" id="GO:0006508">
    <property type="term" value="P:proteolysis"/>
    <property type="evidence" value="ECO:0007669"/>
    <property type="project" value="UniProtKB-KW"/>
</dbReference>
<organism evidence="3 4">
    <name type="scientific">Desertihabitans brevis</name>
    <dbReference type="NCBI Taxonomy" id="2268447"/>
    <lineage>
        <taxon>Bacteria</taxon>
        <taxon>Bacillati</taxon>
        <taxon>Actinomycetota</taxon>
        <taxon>Actinomycetes</taxon>
        <taxon>Propionibacteriales</taxon>
        <taxon>Propionibacteriaceae</taxon>
        <taxon>Desertihabitans</taxon>
    </lineage>
</organism>
<accession>A0A367YZZ1</accession>
<keyword evidence="1" id="KW-0472">Membrane</keyword>
<evidence type="ECO:0000256" key="1">
    <source>
        <dbReference type="SAM" id="Phobius"/>
    </source>
</evidence>
<keyword evidence="4" id="KW-1185">Reference proteome</keyword>
<comment type="caution">
    <text evidence="3">The sequence shown here is derived from an EMBL/GenBank/DDBJ whole genome shotgun (WGS) entry which is preliminary data.</text>
</comment>
<evidence type="ECO:0000313" key="4">
    <source>
        <dbReference type="Proteomes" id="UP000252770"/>
    </source>
</evidence>
<feature type="transmembrane region" description="Helical" evidence="1">
    <location>
        <begin position="191"/>
        <end position="213"/>
    </location>
</feature>
<evidence type="ECO:0000313" key="3">
    <source>
        <dbReference type="EMBL" id="RCK71414.1"/>
    </source>
</evidence>
<dbReference type="EMBL" id="QOUI01000001">
    <property type="protein sequence ID" value="RCK71414.1"/>
    <property type="molecule type" value="Genomic_DNA"/>
</dbReference>
<feature type="transmembrane region" description="Helical" evidence="1">
    <location>
        <begin position="281"/>
        <end position="298"/>
    </location>
</feature>
<dbReference type="InterPro" id="IPR003675">
    <property type="entry name" value="Rce1/LyrA-like_dom"/>
</dbReference>
<sequence length="309" mass="32826">MSLLQPAPFTVPARGTAYPQLLRTEGPVWSRLVQAVVGVVLGIALFTLLAGLVPQLLLGATWAVSGSSLPFAEYYATAMRFETPLGVVAGNLAIAVLLPVSALLVAWLHRRHPSWLVSVVGRVRWRYLVACLLLAPPALGGVYLVSVLAGGTGIAWRPQPDLLWFLLVIVLTSPLQAVAEEVFFRGYLTQAAGAVLASPWFGIVVSATVFALFHGTQNVWLFADRWVFGLVAGVLVWRTGGLEAAAAAHVVNNLLSFGIAATTTSVAEARALQEVGPVDAVFDIGGFVLFAAVAWLVGRRMRVHSAVGE</sequence>